<keyword evidence="3" id="KW-1003">Cell membrane</keyword>
<evidence type="ECO:0000256" key="4">
    <source>
        <dbReference type="ARBA" id="ARBA00022519"/>
    </source>
</evidence>
<keyword evidence="5 9" id="KW-0812">Transmembrane</keyword>
<keyword evidence="4" id="KW-0997">Cell inner membrane</keyword>
<dbReference type="GO" id="GO:0015740">
    <property type="term" value="P:C4-dicarboxylate transport"/>
    <property type="evidence" value="ECO:0007669"/>
    <property type="project" value="TreeGrafter"/>
</dbReference>
<dbReference type="PANTHER" id="PTHR35011">
    <property type="entry name" value="2,3-DIKETO-L-GULONATE TRAP TRANSPORTER SMALL PERMEASE PROTEIN YIAM"/>
    <property type="match status" value="1"/>
</dbReference>
<dbReference type="Proteomes" id="UP000324159">
    <property type="component" value="Unassembled WGS sequence"/>
</dbReference>
<evidence type="ECO:0000256" key="7">
    <source>
        <dbReference type="ARBA" id="ARBA00023136"/>
    </source>
</evidence>
<evidence type="ECO:0000256" key="3">
    <source>
        <dbReference type="ARBA" id="ARBA00022475"/>
    </source>
</evidence>
<evidence type="ECO:0000313" key="11">
    <source>
        <dbReference type="EMBL" id="TYO94663.1"/>
    </source>
</evidence>
<evidence type="ECO:0000313" key="12">
    <source>
        <dbReference type="Proteomes" id="UP000324159"/>
    </source>
</evidence>
<evidence type="ECO:0000256" key="5">
    <source>
        <dbReference type="ARBA" id="ARBA00022692"/>
    </source>
</evidence>
<protein>
    <submittedName>
        <fullName evidence="11">TRAP-type C4-dicarboxylate transport system permease small subunit</fullName>
    </submittedName>
</protein>
<dbReference type="AlphaFoldDB" id="A0A5D3WFM8"/>
<dbReference type="OrthoDB" id="5430717at2"/>
<dbReference type="EMBL" id="VNIB01000032">
    <property type="protein sequence ID" value="TYO94663.1"/>
    <property type="molecule type" value="Genomic_DNA"/>
</dbReference>
<feature type="domain" description="Tripartite ATP-independent periplasmic transporters DctQ component" evidence="10">
    <location>
        <begin position="30"/>
        <end position="160"/>
    </location>
</feature>
<evidence type="ECO:0000256" key="8">
    <source>
        <dbReference type="ARBA" id="ARBA00038436"/>
    </source>
</evidence>
<feature type="transmembrane region" description="Helical" evidence="9">
    <location>
        <begin position="58"/>
        <end position="76"/>
    </location>
</feature>
<dbReference type="Pfam" id="PF04290">
    <property type="entry name" value="DctQ"/>
    <property type="match status" value="1"/>
</dbReference>
<keyword evidence="2" id="KW-0813">Transport</keyword>
<reference evidence="11 12" key="1">
    <citation type="submission" date="2019-07" db="EMBL/GenBank/DDBJ databases">
        <title>Genomic Encyclopedia of Type Strains, Phase IV (KMG-IV): sequencing the most valuable type-strain genomes for metagenomic binning, comparative biology and taxonomic classification.</title>
        <authorList>
            <person name="Goeker M."/>
        </authorList>
    </citation>
    <scope>NUCLEOTIDE SEQUENCE [LARGE SCALE GENOMIC DNA]</scope>
    <source>
        <strain evidence="11 12">SS015</strain>
    </source>
</reference>
<comment type="caution">
    <text evidence="11">The sequence shown here is derived from an EMBL/GenBank/DDBJ whole genome shotgun (WGS) entry which is preliminary data.</text>
</comment>
<feature type="transmembrane region" description="Helical" evidence="9">
    <location>
        <begin position="88"/>
        <end position="114"/>
    </location>
</feature>
<keyword evidence="12" id="KW-1185">Reference proteome</keyword>
<name>A0A5D3WFM8_9BACT</name>
<gene>
    <name evidence="11" type="ORF">EDC39_1322</name>
</gene>
<proteinExistence type="inferred from homology"/>
<feature type="transmembrane region" description="Helical" evidence="9">
    <location>
        <begin position="21"/>
        <end position="38"/>
    </location>
</feature>
<dbReference type="InterPro" id="IPR055348">
    <property type="entry name" value="DctQ"/>
</dbReference>
<dbReference type="RefSeq" id="WP_148897243.1">
    <property type="nucleotide sequence ID" value="NZ_VNIB01000032.1"/>
</dbReference>
<comment type="subcellular location">
    <subcellularLocation>
        <location evidence="1">Cell inner membrane</location>
        <topology evidence="1">Multi-pass membrane protein</topology>
    </subcellularLocation>
</comment>
<organism evidence="11 12">
    <name type="scientific">Geothermobacter ehrlichii</name>
    <dbReference type="NCBI Taxonomy" id="213224"/>
    <lineage>
        <taxon>Bacteria</taxon>
        <taxon>Pseudomonadati</taxon>
        <taxon>Thermodesulfobacteriota</taxon>
        <taxon>Desulfuromonadia</taxon>
        <taxon>Desulfuromonadales</taxon>
        <taxon>Geothermobacteraceae</taxon>
        <taxon>Geothermobacter</taxon>
    </lineage>
</organism>
<evidence type="ECO:0000256" key="6">
    <source>
        <dbReference type="ARBA" id="ARBA00022989"/>
    </source>
</evidence>
<dbReference type="PANTHER" id="PTHR35011:SF2">
    <property type="entry name" value="2,3-DIKETO-L-GULONATE TRAP TRANSPORTER SMALL PERMEASE PROTEIN YIAM"/>
    <property type="match status" value="1"/>
</dbReference>
<dbReference type="GO" id="GO:0005886">
    <property type="term" value="C:plasma membrane"/>
    <property type="evidence" value="ECO:0007669"/>
    <property type="project" value="UniProtKB-SubCell"/>
</dbReference>
<evidence type="ECO:0000256" key="9">
    <source>
        <dbReference type="SAM" id="Phobius"/>
    </source>
</evidence>
<keyword evidence="7 9" id="KW-0472">Membrane</keyword>
<dbReference type="GO" id="GO:0022857">
    <property type="term" value="F:transmembrane transporter activity"/>
    <property type="evidence" value="ECO:0007669"/>
    <property type="project" value="TreeGrafter"/>
</dbReference>
<accession>A0A5D3WFM8</accession>
<comment type="similarity">
    <text evidence="8">Belongs to the TRAP transporter small permease family.</text>
</comment>
<evidence type="ECO:0000256" key="2">
    <source>
        <dbReference type="ARBA" id="ARBA00022448"/>
    </source>
</evidence>
<sequence>MLKKTFQVVDRVFRWFEEWSLFIAVMVALCVALANVILRKATADVNLYWSDEVVRKTIYFSTYIGCIAAVRGRSLIRIDALPQIFPKLKMSLTMIANLAVLVFSVLMVWLGWQMTVLMYEDEFAKTASLQIPEWIFYAVLPLMGAMMFIRTLIVMVEDWKEFTTG</sequence>
<evidence type="ECO:0000259" key="10">
    <source>
        <dbReference type="Pfam" id="PF04290"/>
    </source>
</evidence>
<keyword evidence="6 9" id="KW-1133">Transmembrane helix</keyword>
<evidence type="ECO:0000256" key="1">
    <source>
        <dbReference type="ARBA" id="ARBA00004429"/>
    </source>
</evidence>
<dbReference type="InterPro" id="IPR007387">
    <property type="entry name" value="TRAP_DctQ"/>
</dbReference>
<feature type="transmembrane region" description="Helical" evidence="9">
    <location>
        <begin position="134"/>
        <end position="156"/>
    </location>
</feature>